<dbReference type="EMBL" id="CAJNOW010007893">
    <property type="protein sequence ID" value="CAF1524911.1"/>
    <property type="molecule type" value="Genomic_DNA"/>
</dbReference>
<name>A0A815FIQ1_9BILA</name>
<feature type="compositionally biased region" description="Low complexity" evidence="1">
    <location>
        <begin position="244"/>
        <end position="265"/>
    </location>
</feature>
<evidence type="ECO:0000313" key="4">
    <source>
        <dbReference type="EMBL" id="CAF2104419.1"/>
    </source>
</evidence>
<protein>
    <submittedName>
        <fullName evidence="2">Uncharacterized protein</fullName>
    </submittedName>
</protein>
<organism evidence="2 8">
    <name type="scientific">Rotaria magnacalcarata</name>
    <dbReference type="NCBI Taxonomy" id="392030"/>
    <lineage>
        <taxon>Eukaryota</taxon>
        <taxon>Metazoa</taxon>
        <taxon>Spiralia</taxon>
        <taxon>Gnathifera</taxon>
        <taxon>Rotifera</taxon>
        <taxon>Eurotatoria</taxon>
        <taxon>Bdelloidea</taxon>
        <taxon>Philodinida</taxon>
        <taxon>Philodinidae</taxon>
        <taxon>Rotaria</taxon>
    </lineage>
</organism>
<dbReference type="EMBL" id="CAJNOV010008533">
    <property type="protein sequence ID" value="CAF1325819.1"/>
    <property type="molecule type" value="Genomic_DNA"/>
</dbReference>
<evidence type="ECO:0000313" key="8">
    <source>
        <dbReference type="Proteomes" id="UP000663855"/>
    </source>
</evidence>
<evidence type="ECO:0000313" key="5">
    <source>
        <dbReference type="EMBL" id="CAF3790513.1"/>
    </source>
</evidence>
<dbReference type="EMBL" id="CAJOBH010000453">
    <property type="protein sequence ID" value="CAF3793057.1"/>
    <property type="molecule type" value="Genomic_DNA"/>
</dbReference>
<dbReference type="EMBL" id="CAJOBI010000071">
    <property type="protein sequence ID" value="CAF3790513.1"/>
    <property type="molecule type" value="Genomic_DNA"/>
</dbReference>
<dbReference type="Proteomes" id="UP000681967">
    <property type="component" value="Unassembled WGS sequence"/>
</dbReference>
<evidence type="ECO:0000256" key="1">
    <source>
        <dbReference type="SAM" id="MobiDB-lite"/>
    </source>
</evidence>
<dbReference type="EMBL" id="CAJOBJ010000287">
    <property type="protein sequence ID" value="CAF3811804.1"/>
    <property type="molecule type" value="Genomic_DNA"/>
</dbReference>
<dbReference type="OrthoDB" id="10043714at2759"/>
<dbReference type="AlphaFoldDB" id="A0A815FIQ1"/>
<evidence type="ECO:0000313" key="3">
    <source>
        <dbReference type="EMBL" id="CAF1524911.1"/>
    </source>
</evidence>
<proteinExistence type="predicted"/>
<sequence length="564" mass="64801">MGNRAARRPQPNPVPLPYTTTTYFPNPGYQPHGHRPVCHRHPQYYPVIMDKIANPYLFMLERLQALDQSIYILNLVNSDLRQILQKQRPLPQFIHDSFKRSTTLKSKSAAAIPPLLPLPMESEEILLAASIIDKAKRTIENVSEKKTKLPSTGITTATLNRPKTTQTNRPKTSSTIRPSSASSTIPSESNSSLSQQQNQQQQPIRRYVPAHMKAPFLTQAEVKRRPNSSTRSSSQANLNKNTGSTVRSNSQQRQQSSSKSSTRQSAVKLSQHVESMLSIHAMQCEKNSIIDNRSMNEMNDEKTMPDQESAMISTEEPIYVSNETNQIDPIPIPQPIMLNQALIKPLRRLWKQNQNLRTKLEFELNKKSLSLSSSSSSPAFIDRLNEKIHSSSTKDTIIIPNIEVLLHLVTKIRLIVLYLLEKSTFNDLNDALKRLNTLKYLVNQYFYLFTSNINVFVTKYDYRPSNINTNVDEWSNKPMSRSLNRKIIHYTDDSELIAFTEVRFKQFENECRWIELNWHEQMIIEFKQSLSNTNLNPLQIYRELMCLVTGLQTSTPIVVENKYE</sequence>
<evidence type="ECO:0000313" key="7">
    <source>
        <dbReference type="EMBL" id="CAF3811804.1"/>
    </source>
</evidence>
<feature type="compositionally biased region" description="Polar residues" evidence="1">
    <location>
        <begin position="227"/>
        <end position="243"/>
    </location>
</feature>
<dbReference type="Proteomes" id="UP000663824">
    <property type="component" value="Unassembled WGS sequence"/>
</dbReference>
<dbReference type="Proteomes" id="UP000681720">
    <property type="component" value="Unassembled WGS sequence"/>
</dbReference>
<dbReference type="Proteomes" id="UP000663834">
    <property type="component" value="Unassembled WGS sequence"/>
</dbReference>
<dbReference type="Proteomes" id="UP000676336">
    <property type="component" value="Unassembled WGS sequence"/>
</dbReference>
<accession>A0A815FIQ1</accession>
<comment type="caution">
    <text evidence="2">The sequence shown here is derived from an EMBL/GenBank/DDBJ whole genome shotgun (WGS) entry which is preliminary data.</text>
</comment>
<dbReference type="Proteomes" id="UP000663855">
    <property type="component" value="Unassembled WGS sequence"/>
</dbReference>
<feature type="compositionally biased region" description="Low complexity" evidence="1">
    <location>
        <begin position="173"/>
        <end position="202"/>
    </location>
</feature>
<evidence type="ECO:0000313" key="6">
    <source>
        <dbReference type="EMBL" id="CAF3793057.1"/>
    </source>
</evidence>
<evidence type="ECO:0000313" key="2">
    <source>
        <dbReference type="EMBL" id="CAF1325819.1"/>
    </source>
</evidence>
<feature type="region of interest" description="Disordered" evidence="1">
    <location>
        <begin position="143"/>
        <end position="203"/>
    </location>
</feature>
<reference evidence="2" key="1">
    <citation type="submission" date="2021-02" db="EMBL/GenBank/DDBJ databases">
        <authorList>
            <person name="Nowell W R."/>
        </authorList>
    </citation>
    <scope>NUCLEOTIDE SEQUENCE</scope>
</reference>
<feature type="region of interest" description="Disordered" evidence="1">
    <location>
        <begin position="216"/>
        <end position="269"/>
    </location>
</feature>
<dbReference type="EMBL" id="CAJNRE010011723">
    <property type="protein sequence ID" value="CAF2104419.1"/>
    <property type="molecule type" value="Genomic_DNA"/>
</dbReference>
<gene>
    <name evidence="6" type="ORF">BYL167_LOCUS2560</name>
    <name evidence="2" type="ORF">CJN711_LOCUS18169</name>
    <name evidence="7" type="ORF">GIL414_LOCUS1680</name>
    <name evidence="3" type="ORF">KQP761_LOCUS15920</name>
    <name evidence="4" type="ORF">MBJ925_LOCUS22971</name>
    <name evidence="5" type="ORF">SMN809_LOCUS603</name>
</gene>
<feature type="compositionally biased region" description="Polar residues" evidence="1">
    <location>
        <begin position="149"/>
        <end position="172"/>
    </location>
</feature>